<keyword evidence="3" id="KW-1185">Reference proteome</keyword>
<gene>
    <name evidence="2" type="ordered locus">Turpa_1411</name>
</gene>
<reference evidence="2 3" key="1">
    <citation type="submission" date="2012-06" db="EMBL/GenBank/DDBJ databases">
        <title>The complete chromosome of genome of Turneriella parva DSM 21527.</title>
        <authorList>
            <consortium name="US DOE Joint Genome Institute (JGI-PGF)"/>
            <person name="Lucas S."/>
            <person name="Han J."/>
            <person name="Lapidus A."/>
            <person name="Bruce D."/>
            <person name="Goodwin L."/>
            <person name="Pitluck S."/>
            <person name="Peters L."/>
            <person name="Kyrpides N."/>
            <person name="Mavromatis K."/>
            <person name="Ivanova N."/>
            <person name="Mikhailova N."/>
            <person name="Chertkov O."/>
            <person name="Detter J.C."/>
            <person name="Tapia R."/>
            <person name="Han C."/>
            <person name="Land M."/>
            <person name="Hauser L."/>
            <person name="Markowitz V."/>
            <person name="Cheng J.-F."/>
            <person name="Hugenholtz P."/>
            <person name="Woyke T."/>
            <person name="Wu D."/>
            <person name="Gronow S."/>
            <person name="Wellnitz S."/>
            <person name="Brambilla E."/>
            <person name="Klenk H.-P."/>
            <person name="Eisen J.A."/>
        </authorList>
    </citation>
    <scope>NUCLEOTIDE SEQUENCE [LARGE SCALE GENOMIC DNA]</scope>
    <source>
        <strain evidence="3">ATCC BAA-1111 / DSM 21527 / NCTC 11395 / H</strain>
    </source>
</reference>
<feature type="chain" id="PRO_5003686703" description="Lipoprotein" evidence="1">
    <location>
        <begin position="19"/>
        <end position="220"/>
    </location>
</feature>
<organism evidence="2 3">
    <name type="scientific">Turneriella parva (strain ATCC BAA-1111 / DSM 21527 / NCTC 11395 / H)</name>
    <name type="common">Leptospira parva</name>
    <dbReference type="NCBI Taxonomy" id="869212"/>
    <lineage>
        <taxon>Bacteria</taxon>
        <taxon>Pseudomonadati</taxon>
        <taxon>Spirochaetota</taxon>
        <taxon>Spirochaetia</taxon>
        <taxon>Leptospirales</taxon>
        <taxon>Leptospiraceae</taxon>
        <taxon>Turneriella</taxon>
    </lineage>
</organism>
<proteinExistence type="predicted"/>
<dbReference type="Proteomes" id="UP000006048">
    <property type="component" value="Chromosome"/>
</dbReference>
<dbReference type="KEGG" id="tpx:Turpa_1411"/>
<evidence type="ECO:0008006" key="4">
    <source>
        <dbReference type="Google" id="ProtNLM"/>
    </source>
</evidence>
<name>I4B452_TURPD</name>
<dbReference type="RefSeq" id="WP_014802573.1">
    <property type="nucleotide sequence ID" value="NC_018020.1"/>
</dbReference>
<protein>
    <recommendedName>
        <fullName evidence="4">Lipoprotein</fullName>
    </recommendedName>
</protein>
<dbReference type="HOGENOM" id="CLU_1255508_0_0_12"/>
<feature type="signal peptide" evidence="1">
    <location>
        <begin position="1"/>
        <end position="18"/>
    </location>
</feature>
<dbReference type="AlphaFoldDB" id="I4B452"/>
<evidence type="ECO:0000256" key="1">
    <source>
        <dbReference type="SAM" id="SignalP"/>
    </source>
</evidence>
<keyword evidence="1" id="KW-0732">Signal</keyword>
<evidence type="ECO:0000313" key="2">
    <source>
        <dbReference type="EMBL" id="AFM12059.1"/>
    </source>
</evidence>
<accession>I4B452</accession>
<dbReference type="STRING" id="869212.Turpa_1411"/>
<sequence length="220" mass="24013">MRAPAFLLVLSVACLGCASEFNTVRLQRSAGSEILTLRTQHYLRTDDNHVQELERGERRAEIKASKTKTPDGTTPVTLSIALRLYDDDPMPGVALQLAGGEVAATVTVTAWQVRELREKVTVLDTGQRAHNNAALTSEVQAQTGYITFGKPTAAGAVARAWKVYSADALANDRVLAALQNGQGLKMLIPLGSWQAQIEFKPDELKAWQRFVKGQIDKVVD</sequence>
<dbReference type="EMBL" id="CP002959">
    <property type="protein sequence ID" value="AFM12059.1"/>
    <property type="molecule type" value="Genomic_DNA"/>
</dbReference>
<evidence type="ECO:0000313" key="3">
    <source>
        <dbReference type="Proteomes" id="UP000006048"/>
    </source>
</evidence>